<evidence type="ECO:0000256" key="3">
    <source>
        <dbReference type="ARBA" id="ARBA00022679"/>
    </source>
</evidence>
<keyword evidence="6 8" id="KW-0472">Membrane</keyword>
<dbReference type="InterPro" id="IPR018584">
    <property type="entry name" value="GT87"/>
</dbReference>
<feature type="transmembrane region" description="Helical" evidence="8">
    <location>
        <begin position="290"/>
        <end position="309"/>
    </location>
</feature>
<evidence type="ECO:0000256" key="5">
    <source>
        <dbReference type="ARBA" id="ARBA00022989"/>
    </source>
</evidence>
<comment type="similarity">
    <text evidence="7">Belongs to the glycosyltransferase 87 family.</text>
</comment>
<evidence type="ECO:0000256" key="8">
    <source>
        <dbReference type="SAM" id="Phobius"/>
    </source>
</evidence>
<keyword evidence="2" id="KW-1003">Cell membrane</keyword>
<proteinExistence type="inferred from homology"/>
<feature type="transmembrane region" description="Helical" evidence="8">
    <location>
        <begin position="184"/>
        <end position="203"/>
    </location>
</feature>
<organism evidence="9 10">
    <name type="scientific">Clavibacter michiganensis subsp. insidiosus</name>
    <dbReference type="NCBI Taxonomy" id="33014"/>
    <lineage>
        <taxon>Bacteria</taxon>
        <taxon>Bacillati</taxon>
        <taxon>Actinomycetota</taxon>
        <taxon>Actinomycetes</taxon>
        <taxon>Micrococcales</taxon>
        <taxon>Microbacteriaceae</taxon>
        <taxon>Clavibacter</taxon>
    </lineage>
</organism>
<dbReference type="KEGG" id="cmh:VO01_14550"/>
<evidence type="ECO:0000256" key="6">
    <source>
        <dbReference type="ARBA" id="ARBA00023136"/>
    </source>
</evidence>
<evidence type="ECO:0000313" key="10">
    <source>
        <dbReference type="Proteomes" id="UP000032604"/>
    </source>
</evidence>
<evidence type="ECO:0000256" key="2">
    <source>
        <dbReference type="ARBA" id="ARBA00022475"/>
    </source>
</evidence>
<evidence type="ECO:0000256" key="4">
    <source>
        <dbReference type="ARBA" id="ARBA00022692"/>
    </source>
</evidence>
<feature type="transmembrane region" description="Helical" evidence="8">
    <location>
        <begin position="315"/>
        <end position="332"/>
    </location>
</feature>
<keyword evidence="4 8" id="KW-0812">Transmembrane</keyword>
<comment type="subcellular location">
    <subcellularLocation>
        <location evidence="1">Cell membrane</location>
        <topology evidence="1">Multi-pass membrane protein</topology>
    </subcellularLocation>
</comment>
<feature type="transmembrane region" description="Helical" evidence="8">
    <location>
        <begin position="148"/>
        <end position="172"/>
    </location>
</feature>
<evidence type="ECO:0008006" key="11">
    <source>
        <dbReference type="Google" id="ProtNLM"/>
    </source>
</evidence>
<dbReference type="GO" id="GO:0016758">
    <property type="term" value="F:hexosyltransferase activity"/>
    <property type="evidence" value="ECO:0007669"/>
    <property type="project" value="InterPro"/>
</dbReference>
<dbReference type="AlphaFoldDB" id="A0A0D5CMX6"/>
<protein>
    <recommendedName>
        <fullName evidence="11">DUF2029 domain-containing protein</fullName>
    </recommendedName>
</protein>
<feature type="transmembrane region" description="Helical" evidence="8">
    <location>
        <begin position="381"/>
        <end position="398"/>
    </location>
</feature>
<feature type="transmembrane region" description="Helical" evidence="8">
    <location>
        <begin position="339"/>
        <end position="361"/>
    </location>
</feature>
<accession>A0A0D5CMX6</accession>
<feature type="transmembrane region" description="Helical" evidence="8">
    <location>
        <begin position="262"/>
        <end position="283"/>
    </location>
</feature>
<feature type="transmembrane region" description="Helical" evidence="8">
    <location>
        <begin position="78"/>
        <end position="99"/>
    </location>
</feature>
<evidence type="ECO:0000256" key="7">
    <source>
        <dbReference type="ARBA" id="ARBA00024033"/>
    </source>
</evidence>
<dbReference type="HOGENOM" id="CLU_035797_0_0_11"/>
<keyword evidence="3" id="KW-0808">Transferase</keyword>
<feature type="transmembrane region" description="Helical" evidence="8">
    <location>
        <begin position="111"/>
        <end position="128"/>
    </location>
</feature>
<dbReference type="Pfam" id="PF09594">
    <property type="entry name" value="GT87"/>
    <property type="match status" value="1"/>
</dbReference>
<dbReference type="GO" id="GO:0005886">
    <property type="term" value="C:plasma membrane"/>
    <property type="evidence" value="ECO:0007669"/>
    <property type="project" value="UniProtKB-SubCell"/>
</dbReference>
<sequence>MGSPRPRDLWLAFAVCHLWLITLNLIGPTSALGDVTGIYRWWMQQGLGGGWVGVDEPWVYPILAAVPMLIARLGGGEFYGTVWMLLVVAVDAAAFALLLRRCRGRSVRPAWWWLGFLVALGPIGLGRIDAITVPLALAGLLLVVARPALAAVLLTIGTWMKVWPAALLMAALASRRATSRASHAIVAATIGTSAVVVAGALALGSGGNVLGFVGQQTGRGLQVESSAAVYHLWRIVFGDDDYRVYHDTRLLAFQVSGPGVDAVAAALTPVMVAVVVGVLLLGVHAAHRGASAAALLGPLSLGLVTALILTNKVGSPQYVSWIAVPVIVILAHDRADSRLSVVVTRLALVAAALTQLIYPYAYPLLLDASPVLVAVITVRDLAELGLLAAAVVQLVALGRRRAADAVGSSDAVGRVRRDRPAVSDATGAIPVTAGP</sequence>
<gene>
    <name evidence="9" type="ORF">VO01_14550</name>
</gene>
<evidence type="ECO:0000313" key="9">
    <source>
        <dbReference type="EMBL" id="AJW80615.1"/>
    </source>
</evidence>
<dbReference type="PATRIC" id="fig|33014.5.peg.3000"/>
<dbReference type="EMBL" id="CP011043">
    <property type="protein sequence ID" value="AJW80615.1"/>
    <property type="molecule type" value="Genomic_DNA"/>
</dbReference>
<keyword evidence="5 8" id="KW-1133">Transmembrane helix</keyword>
<reference evidence="9 10" key="1">
    <citation type="journal article" date="2015" name="Genome Announc.">
        <title>Complete Genome Sequence of Clavibacter michiganensis subsp. insidiosus R1-1 Using PacBio Single-Molecule Real-Time Technology.</title>
        <authorList>
            <person name="Lu Y."/>
            <person name="Samac D.A."/>
            <person name="Glazebrook J."/>
            <person name="Ishimaru C.A."/>
        </authorList>
    </citation>
    <scope>NUCLEOTIDE SEQUENCE [LARGE SCALE GENOMIC DNA]</scope>
    <source>
        <strain evidence="9 10">R1-1</strain>
    </source>
</reference>
<evidence type="ECO:0000256" key="1">
    <source>
        <dbReference type="ARBA" id="ARBA00004651"/>
    </source>
</evidence>
<name>A0A0D5CMX6_9MICO</name>
<dbReference type="Proteomes" id="UP000032604">
    <property type="component" value="Chromosome"/>
</dbReference>